<name>A0A499UXU7_9ACTN</name>
<gene>
    <name evidence="4" type="ORF">SSPO_097430</name>
</gene>
<accession>A0A499UXU7</accession>
<evidence type="ECO:0000313" key="5">
    <source>
        <dbReference type="Proteomes" id="UP000463951"/>
    </source>
</evidence>
<dbReference type="Gene3D" id="1.50.10.10">
    <property type="match status" value="1"/>
</dbReference>
<proteinExistence type="predicted"/>
<feature type="domain" description="Glycoside hydrolase family 9" evidence="3">
    <location>
        <begin position="24"/>
        <end position="150"/>
    </location>
</feature>
<organism evidence="4 5">
    <name type="scientific">Streptomyces antimycoticus</name>
    <dbReference type="NCBI Taxonomy" id="68175"/>
    <lineage>
        <taxon>Bacteria</taxon>
        <taxon>Bacillati</taxon>
        <taxon>Actinomycetota</taxon>
        <taxon>Actinomycetes</taxon>
        <taxon>Kitasatosporales</taxon>
        <taxon>Streptomycetaceae</taxon>
        <taxon>Streptomyces</taxon>
        <taxon>Streptomyces violaceusniger group</taxon>
    </lineage>
</organism>
<dbReference type="GO" id="GO:0004553">
    <property type="term" value="F:hydrolase activity, hydrolyzing O-glycosyl compounds"/>
    <property type="evidence" value="ECO:0007669"/>
    <property type="project" value="InterPro"/>
</dbReference>
<evidence type="ECO:0000256" key="1">
    <source>
        <dbReference type="ARBA" id="ARBA00023277"/>
    </source>
</evidence>
<dbReference type="InterPro" id="IPR008928">
    <property type="entry name" value="6-hairpin_glycosidase_sf"/>
</dbReference>
<evidence type="ECO:0000256" key="2">
    <source>
        <dbReference type="ARBA" id="ARBA00023326"/>
    </source>
</evidence>
<dbReference type="GO" id="GO:0000272">
    <property type="term" value="P:polysaccharide catabolic process"/>
    <property type="evidence" value="ECO:0007669"/>
    <property type="project" value="UniProtKB-KW"/>
</dbReference>
<dbReference type="InterPro" id="IPR001701">
    <property type="entry name" value="Glyco_hydro_9"/>
</dbReference>
<evidence type="ECO:0000313" key="4">
    <source>
        <dbReference type="EMBL" id="BBJ47025.1"/>
    </source>
</evidence>
<dbReference type="EMBL" id="AP019620">
    <property type="protein sequence ID" value="BBJ47025.1"/>
    <property type="molecule type" value="Genomic_DNA"/>
</dbReference>
<dbReference type="AlphaFoldDB" id="A0A499UXU7"/>
<dbReference type="SUPFAM" id="SSF48208">
    <property type="entry name" value="Six-hairpin glycosidases"/>
    <property type="match status" value="1"/>
</dbReference>
<dbReference type="Proteomes" id="UP000463951">
    <property type="component" value="Chromosome"/>
</dbReference>
<keyword evidence="2" id="KW-0624">Polysaccharide degradation</keyword>
<evidence type="ECO:0000259" key="3">
    <source>
        <dbReference type="Pfam" id="PF00759"/>
    </source>
</evidence>
<sequence length="166" mass="17375">MARSARVSSPPSSRAFGLVATAGLCTRATGDHRYDAFASRQRAWVFGANAWGSSFVVGTGETYPHCPQHQVANLAMSHSERGDILRGAVVNGPNKAGLLDGLARLDSMRACSAAPSGHRWSDFDGHGAGYVDDVAGWQTVEPADDYTATAPLALSLTADAAVTAER</sequence>
<dbReference type="InterPro" id="IPR012341">
    <property type="entry name" value="6hp_glycosidase-like_sf"/>
</dbReference>
<protein>
    <recommendedName>
        <fullName evidence="3">Glycoside hydrolase family 9 domain-containing protein</fullName>
    </recommendedName>
</protein>
<dbReference type="Pfam" id="PF00759">
    <property type="entry name" value="Glyco_hydro_9"/>
    <property type="match status" value="1"/>
</dbReference>
<reference evidence="4 5" key="1">
    <citation type="journal article" date="2020" name="Int. J. Syst. Evol. Microbiol.">
        <title>Reclassification of Streptomyces castelarensis and Streptomyces sporoclivatus as later heterotypic synonyms of Streptomyces antimycoticus.</title>
        <authorList>
            <person name="Komaki H."/>
            <person name="Tamura T."/>
        </authorList>
    </citation>
    <scope>NUCLEOTIDE SEQUENCE [LARGE SCALE GENOMIC DNA]</scope>
    <source>
        <strain evidence="4 5">NBRC 100767</strain>
    </source>
</reference>
<keyword evidence="1" id="KW-0119">Carbohydrate metabolism</keyword>